<dbReference type="Pfam" id="PF13474">
    <property type="entry name" value="SnoaL_3"/>
    <property type="match status" value="1"/>
</dbReference>
<keyword evidence="2" id="KW-0413">Isomerase</keyword>
<evidence type="ECO:0000313" key="3">
    <source>
        <dbReference type="Proteomes" id="UP000278222"/>
    </source>
</evidence>
<dbReference type="GO" id="GO:0016853">
    <property type="term" value="F:isomerase activity"/>
    <property type="evidence" value="ECO:0007669"/>
    <property type="project" value="UniProtKB-KW"/>
</dbReference>
<reference evidence="2 3" key="1">
    <citation type="submission" date="2018-11" db="EMBL/GenBank/DDBJ databases">
        <title>Genomic Encyclopedia of Type Strains, Phase IV (KMG-IV): sequencing the most valuable type-strain genomes for metagenomic binning, comparative biology and taxonomic classification.</title>
        <authorList>
            <person name="Goeker M."/>
        </authorList>
    </citation>
    <scope>NUCLEOTIDE SEQUENCE [LARGE SCALE GENOMIC DNA]</scope>
    <source>
        <strain evidence="2 3">DSM 5900</strain>
    </source>
</reference>
<dbReference type="InterPro" id="IPR032710">
    <property type="entry name" value="NTF2-like_dom_sf"/>
</dbReference>
<evidence type="ECO:0000313" key="2">
    <source>
        <dbReference type="EMBL" id="ROQ01031.1"/>
    </source>
</evidence>
<dbReference type="AlphaFoldDB" id="A0A3N1MBC4"/>
<dbReference type="SUPFAM" id="SSF54427">
    <property type="entry name" value="NTF2-like"/>
    <property type="match status" value="1"/>
</dbReference>
<comment type="caution">
    <text evidence="2">The sequence shown here is derived from an EMBL/GenBank/DDBJ whole genome shotgun (WGS) entry which is preliminary data.</text>
</comment>
<dbReference type="EMBL" id="RJKX01000011">
    <property type="protein sequence ID" value="ROQ01031.1"/>
    <property type="molecule type" value="Genomic_DNA"/>
</dbReference>
<dbReference type="RefSeq" id="WP_170216269.1">
    <property type="nucleotide sequence ID" value="NZ_AP019700.1"/>
</dbReference>
<keyword evidence="3" id="KW-1185">Reference proteome</keyword>
<proteinExistence type="predicted"/>
<dbReference type="Proteomes" id="UP000278222">
    <property type="component" value="Unassembled WGS sequence"/>
</dbReference>
<protein>
    <submittedName>
        <fullName evidence="2">Ketosteroid isomerase-like protein</fullName>
    </submittedName>
</protein>
<name>A0A3N1MBC4_9PROT</name>
<accession>A0A3N1MBC4</accession>
<feature type="domain" description="SnoaL-like" evidence="1">
    <location>
        <begin position="8"/>
        <end position="132"/>
    </location>
</feature>
<dbReference type="InterPro" id="IPR037401">
    <property type="entry name" value="SnoaL-like"/>
</dbReference>
<dbReference type="Gene3D" id="3.10.450.50">
    <property type="match status" value="1"/>
</dbReference>
<gene>
    <name evidence="2" type="ORF">EDC65_0203</name>
</gene>
<organism evidence="2 3">
    <name type="scientific">Stella humosa</name>
    <dbReference type="NCBI Taxonomy" id="94"/>
    <lineage>
        <taxon>Bacteria</taxon>
        <taxon>Pseudomonadati</taxon>
        <taxon>Pseudomonadota</taxon>
        <taxon>Alphaproteobacteria</taxon>
        <taxon>Rhodospirillales</taxon>
        <taxon>Stellaceae</taxon>
        <taxon>Stella</taxon>
    </lineage>
</organism>
<sequence>MATDRDDIRQAVDKLAQAIRRKDAAAVMALHAAEPVIYDLAPPLANSRTAARDPSRLEAWFATWRGDIAYEQRDLVIHQDGDLAVCHGFLRIGGTKVDGDGTATSVWTRQTLALRREAGAWRIFHVHESVPFHMDGSLRAAVELQP</sequence>
<evidence type="ECO:0000259" key="1">
    <source>
        <dbReference type="Pfam" id="PF13474"/>
    </source>
</evidence>